<dbReference type="InterPro" id="IPR015424">
    <property type="entry name" value="PyrdxlP-dep_Trfase"/>
</dbReference>
<dbReference type="PANTHER" id="PTHR42885">
    <property type="entry name" value="HISTIDINOL-PHOSPHATE AMINOTRANSFERASE-RELATED"/>
    <property type="match status" value="1"/>
</dbReference>
<sequence length="356" mass="40658">MKKDWFEKELEKYSKLSGYKKPEKYSNVIKLDSNENYAISQEFIEKVINTAKENMDVREYPLGGTEKLVQNISKYIGMPKEMIGVGNGSDQIIDLFLSNFTSKDTKILTSDPTFGFFEERCKLYSIPTIKIPFDKNMTLNLEKFLSNSKKANILYLDTPNNPTGFQFQKKDLERLIREFKGLVIIDEAYVEFSDYSIVEMTKKVNNLIVLRTLSKSFGLAGLRIGYFIANEKIIDIFTRIIQYPYPLNTLAIEAGVIALQQSKHFTDVANLVKTERSRIITNLQQMKIFEVFDSKANFVLFATGGSGQRIYKALIEQGISIKNLGKIGSHEGCLRVTIGSQEMNSRFLTAIRDLLN</sequence>
<reference evidence="11" key="1">
    <citation type="submission" date="2015-10" db="EMBL/GenBank/DDBJ databases">
        <authorList>
            <person name="Lehtovirta-Morley L.E."/>
            <person name="Vieille C."/>
        </authorList>
    </citation>
    <scope>NUCLEOTIDE SEQUENCE [LARGE SCALE GENOMIC DNA]</scope>
</reference>
<evidence type="ECO:0000256" key="3">
    <source>
        <dbReference type="ARBA" id="ARBA00022605"/>
    </source>
</evidence>
<dbReference type="InterPro" id="IPR015421">
    <property type="entry name" value="PyrdxlP-dep_Trfase_major"/>
</dbReference>
<evidence type="ECO:0000256" key="6">
    <source>
        <dbReference type="ARBA" id="ARBA00023102"/>
    </source>
</evidence>
<keyword evidence="3" id="KW-0028">Amino-acid biosynthesis</keyword>
<dbReference type="GO" id="GO:0030170">
    <property type="term" value="F:pyridoxal phosphate binding"/>
    <property type="evidence" value="ECO:0007669"/>
    <property type="project" value="InterPro"/>
</dbReference>
<evidence type="ECO:0000313" key="10">
    <source>
        <dbReference type="EMBL" id="CUR52682.1"/>
    </source>
</evidence>
<dbReference type="InterPro" id="IPR004839">
    <property type="entry name" value="Aminotransferase_I/II_large"/>
</dbReference>
<gene>
    <name evidence="10" type="primary">hisC</name>
    <name evidence="10" type="ORF">NDEV_1920</name>
</gene>
<dbReference type="Gene3D" id="3.90.1150.10">
    <property type="entry name" value="Aspartate Aminotransferase, domain 1"/>
    <property type="match status" value="1"/>
</dbReference>
<evidence type="ECO:0000256" key="5">
    <source>
        <dbReference type="ARBA" id="ARBA00022898"/>
    </source>
</evidence>
<dbReference type="Proteomes" id="UP000196239">
    <property type="component" value="Chromosome 1"/>
</dbReference>
<evidence type="ECO:0000259" key="9">
    <source>
        <dbReference type="Pfam" id="PF00155"/>
    </source>
</evidence>
<evidence type="ECO:0000313" key="11">
    <source>
        <dbReference type="Proteomes" id="UP000196239"/>
    </source>
</evidence>
<dbReference type="InterPro" id="IPR001917">
    <property type="entry name" value="Aminotrans_II_pyridoxalP_BS"/>
</dbReference>
<dbReference type="AlphaFoldDB" id="A0A128A5S4"/>
<proteinExistence type="inferred from homology"/>
<comment type="cofactor">
    <cofactor evidence="1 8">
        <name>pyridoxal 5'-phosphate</name>
        <dbReference type="ChEBI" id="CHEBI:597326"/>
    </cofactor>
</comment>
<organism evidence="10 11">
    <name type="scientific">Nitrosotalea devaniterrae</name>
    <dbReference type="NCBI Taxonomy" id="1078905"/>
    <lineage>
        <taxon>Archaea</taxon>
        <taxon>Nitrososphaerota</taxon>
        <taxon>Nitrososphaeria</taxon>
        <taxon>Nitrosotaleales</taxon>
        <taxon>Nitrosotaleaceae</taxon>
        <taxon>Nitrosotalea</taxon>
    </lineage>
</organism>
<dbReference type="InterPro" id="IPR015422">
    <property type="entry name" value="PyrdxlP-dep_Trfase_small"/>
</dbReference>
<evidence type="ECO:0000256" key="4">
    <source>
        <dbReference type="ARBA" id="ARBA00022679"/>
    </source>
</evidence>
<evidence type="ECO:0000256" key="8">
    <source>
        <dbReference type="RuleBase" id="RU003693"/>
    </source>
</evidence>
<name>A0A128A5S4_9ARCH</name>
<dbReference type="EC" id="2.6.1.9" evidence="10"/>
<protein>
    <submittedName>
        <fullName evidence="10">Histidinol-phosphate aminotransferase</fullName>
        <ecNumber evidence="10">2.6.1.9</ecNumber>
    </submittedName>
</protein>
<feature type="domain" description="Aminotransferase class I/classII large" evidence="9">
    <location>
        <begin position="27"/>
        <end position="351"/>
    </location>
</feature>
<dbReference type="InterPro" id="IPR005861">
    <property type="entry name" value="HisP_aminotrans"/>
</dbReference>
<dbReference type="GO" id="GO:0000105">
    <property type="term" value="P:L-histidine biosynthetic process"/>
    <property type="evidence" value="ECO:0007669"/>
    <property type="project" value="UniProtKB-KW"/>
</dbReference>
<dbReference type="NCBIfam" id="TIGR01141">
    <property type="entry name" value="hisC"/>
    <property type="match status" value="1"/>
</dbReference>
<keyword evidence="6" id="KW-0368">Histidine biosynthesis</keyword>
<dbReference type="Pfam" id="PF00155">
    <property type="entry name" value="Aminotran_1_2"/>
    <property type="match status" value="1"/>
</dbReference>
<keyword evidence="11" id="KW-1185">Reference proteome</keyword>
<dbReference type="KEGG" id="ndv:NDEV_1920"/>
<keyword evidence="5 8" id="KW-0663">Pyridoxal phosphate</keyword>
<dbReference type="Gene3D" id="3.40.640.10">
    <property type="entry name" value="Type I PLP-dependent aspartate aminotransferase-like (Major domain)"/>
    <property type="match status" value="1"/>
</dbReference>
<keyword evidence="2 10" id="KW-0032">Aminotransferase</keyword>
<evidence type="ECO:0000256" key="1">
    <source>
        <dbReference type="ARBA" id="ARBA00001933"/>
    </source>
</evidence>
<dbReference type="CDD" id="cd00609">
    <property type="entry name" value="AAT_like"/>
    <property type="match status" value="1"/>
</dbReference>
<comment type="pathway">
    <text evidence="7">Amino-acid biosynthesis.</text>
</comment>
<evidence type="ECO:0000256" key="2">
    <source>
        <dbReference type="ARBA" id="ARBA00022576"/>
    </source>
</evidence>
<dbReference type="SUPFAM" id="SSF53383">
    <property type="entry name" value="PLP-dependent transferases"/>
    <property type="match status" value="1"/>
</dbReference>
<dbReference type="EMBL" id="LN890280">
    <property type="protein sequence ID" value="CUR52682.1"/>
    <property type="molecule type" value="Genomic_DNA"/>
</dbReference>
<accession>A0A128A5S4</accession>
<evidence type="ECO:0000256" key="7">
    <source>
        <dbReference type="ARBA" id="ARBA00029440"/>
    </source>
</evidence>
<dbReference type="PANTHER" id="PTHR42885:SF2">
    <property type="entry name" value="HISTIDINOL-PHOSPHATE AMINOTRANSFERASE"/>
    <property type="match status" value="1"/>
</dbReference>
<keyword evidence="4 10" id="KW-0808">Transferase</keyword>
<dbReference type="GO" id="GO:0004400">
    <property type="term" value="F:histidinol-phosphate transaminase activity"/>
    <property type="evidence" value="ECO:0007669"/>
    <property type="project" value="UniProtKB-EC"/>
</dbReference>
<comment type="similarity">
    <text evidence="8">Belongs to the class-II pyridoxal-phosphate-dependent aminotransferase family.</text>
</comment>
<dbReference type="PROSITE" id="PS00599">
    <property type="entry name" value="AA_TRANSFER_CLASS_2"/>
    <property type="match status" value="1"/>
</dbReference>